<dbReference type="Proteomes" id="UP001551658">
    <property type="component" value="Unassembled WGS sequence"/>
</dbReference>
<dbReference type="RefSeq" id="WP_357973972.1">
    <property type="nucleotide sequence ID" value="NZ_JBFAIH010000002.1"/>
</dbReference>
<gene>
    <name evidence="1" type="ORF">AB0H72_05220</name>
</gene>
<accession>A0ABV3F319</accession>
<reference evidence="1 2" key="1">
    <citation type="submission" date="2024-06" db="EMBL/GenBank/DDBJ databases">
        <title>The Natural Products Discovery Center: Release of the First 8490 Sequenced Strains for Exploring Actinobacteria Biosynthetic Diversity.</title>
        <authorList>
            <person name="Kalkreuter E."/>
            <person name="Kautsar S.A."/>
            <person name="Yang D."/>
            <person name="Bader C.D."/>
            <person name="Teijaro C.N."/>
            <person name="Fluegel L."/>
            <person name="Davis C.M."/>
            <person name="Simpson J.R."/>
            <person name="Lauterbach L."/>
            <person name="Steele A.D."/>
            <person name="Gui C."/>
            <person name="Meng S."/>
            <person name="Li G."/>
            <person name="Viehrig K."/>
            <person name="Ye F."/>
            <person name="Su P."/>
            <person name="Kiefer A.F."/>
            <person name="Nichols A."/>
            <person name="Cepeda A.J."/>
            <person name="Yan W."/>
            <person name="Fan B."/>
            <person name="Jiang Y."/>
            <person name="Adhikari A."/>
            <person name="Zheng C.-J."/>
            <person name="Schuster L."/>
            <person name="Cowan T.M."/>
            <person name="Smanski M.J."/>
            <person name="Chevrette M.G."/>
            <person name="De Carvalho L.P.S."/>
            <person name="Shen B."/>
        </authorList>
    </citation>
    <scope>NUCLEOTIDE SEQUENCE [LARGE SCALE GENOMIC DNA]</scope>
    <source>
        <strain evidence="1 2">NPDC050671</strain>
    </source>
</reference>
<protein>
    <submittedName>
        <fullName evidence="1">Uncharacterized protein</fullName>
    </submittedName>
</protein>
<dbReference type="SUPFAM" id="SSF102405">
    <property type="entry name" value="MCP/YpsA-like"/>
    <property type="match status" value="1"/>
</dbReference>
<dbReference type="Gene3D" id="3.40.50.450">
    <property type="match status" value="1"/>
</dbReference>
<keyword evidence="2" id="KW-1185">Reference proteome</keyword>
<proteinExistence type="predicted"/>
<evidence type="ECO:0000313" key="2">
    <source>
        <dbReference type="Proteomes" id="UP001551658"/>
    </source>
</evidence>
<comment type="caution">
    <text evidence="1">The sequence shown here is derived from an EMBL/GenBank/DDBJ whole genome shotgun (WGS) entry which is preliminary data.</text>
</comment>
<organism evidence="1 2">
    <name type="scientific">Nocardia fusca</name>
    <dbReference type="NCBI Taxonomy" id="941183"/>
    <lineage>
        <taxon>Bacteria</taxon>
        <taxon>Bacillati</taxon>
        <taxon>Actinomycetota</taxon>
        <taxon>Actinomycetes</taxon>
        <taxon>Mycobacteriales</taxon>
        <taxon>Nocardiaceae</taxon>
        <taxon>Nocardia</taxon>
    </lineage>
</organism>
<name>A0ABV3F319_9NOCA</name>
<evidence type="ECO:0000313" key="1">
    <source>
        <dbReference type="EMBL" id="MEV0362087.1"/>
    </source>
</evidence>
<dbReference type="EMBL" id="JBFAIH010000002">
    <property type="protein sequence ID" value="MEV0362087.1"/>
    <property type="molecule type" value="Genomic_DNA"/>
</dbReference>
<sequence>MTRLGVTGHIHLTADTVDLIRRELSTRLRRYGTGLVGVSCLAPGADTIFAAAVLAAGGRLEVVLPARKYRDRAIPAEALDVFDALLARAETVQVMSFEEPAADAYRAANDAVLDEIERLLAVWDGGVGGPGSTADTVNSALGRAIPVDIVWPAGARRA</sequence>